<dbReference type="EMBL" id="CADCXU010030498">
    <property type="protein sequence ID" value="CAB0016622.1"/>
    <property type="molecule type" value="Genomic_DNA"/>
</dbReference>
<gene>
    <name evidence="2" type="ORF">NTEN_LOCUS20780</name>
</gene>
<organism evidence="2 3">
    <name type="scientific">Nesidiocoris tenuis</name>
    <dbReference type="NCBI Taxonomy" id="355587"/>
    <lineage>
        <taxon>Eukaryota</taxon>
        <taxon>Metazoa</taxon>
        <taxon>Ecdysozoa</taxon>
        <taxon>Arthropoda</taxon>
        <taxon>Hexapoda</taxon>
        <taxon>Insecta</taxon>
        <taxon>Pterygota</taxon>
        <taxon>Neoptera</taxon>
        <taxon>Paraneoptera</taxon>
        <taxon>Hemiptera</taxon>
        <taxon>Heteroptera</taxon>
        <taxon>Panheteroptera</taxon>
        <taxon>Cimicomorpha</taxon>
        <taxon>Miridae</taxon>
        <taxon>Dicyphina</taxon>
        <taxon>Nesidiocoris</taxon>
    </lineage>
</organism>
<feature type="region of interest" description="Disordered" evidence="1">
    <location>
        <begin position="114"/>
        <end position="136"/>
    </location>
</feature>
<accession>A0A6H5HI12</accession>
<dbReference type="Proteomes" id="UP000479000">
    <property type="component" value="Unassembled WGS sequence"/>
</dbReference>
<reference evidence="2 3" key="1">
    <citation type="submission" date="2020-02" db="EMBL/GenBank/DDBJ databases">
        <authorList>
            <person name="Ferguson B K."/>
        </authorList>
    </citation>
    <scope>NUCLEOTIDE SEQUENCE [LARGE SCALE GENOMIC DNA]</scope>
</reference>
<feature type="region of interest" description="Disordered" evidence="1">
    <location>
        <begin position="274"/>
        <end position="299"/>
    </location>
</feature>
<sequence>MGEENSAAQKKYYLLDNRPEWADSPGLLVVEGPVLGSAVVLRRLVLGFAPVQTGGERIFAEIVARDSARAVHRRVGPRLSAGVDVAAALATAARPHQLADEFLERLAEAGPPFVGLRPASRGRTPRGRNVGGESRPLVHLRQGNDRAVRCDPRSCPPTAGGSHAARLVSEFLDIIDPNSLQSRPKFSKVAAGSEGTDVYQLSEDRPVRDSRYGQLDQVDFESLAIIGHAGTFGDFPVGRGRRRKQGSISAKSSNGCKIRVEPFIADPIRQLPGGPITRDCDRRGGTKVGGGNCAGGESEAFPRRRIRDRENRRRLARFPREGPGIGRGANRGSEFSDRRRIHRDQRKFERHQIEFVSHEGVYSKKHQRLSTGRKILDVPINVQHKTGRKADKTVKYVEPIFCASHKNAVKLIVNPRIARMFTIDVGSSVNS</sequence>
<name>A0A6H5HI12_9HEMI</name>
<evidence type="ECO:0000313" key="2">
    <source>
        <dbReference type="EMBL" id="CAB0016622.1"/>
    </source>
</evidence>
<evidence type="ECO:0000256" key="1">
    <source>
        <dbReference type="SAM" id="MobiDB-lite"/>
    </source>
</evidence>
<feature type="non-terminal residue" evidence="2">
    <location>
        <position position="1"/>
    </location>
</feature>
<proteinExistence type="predicted"/>
<dbReference type="AlphaFoldDB" id="A0A6H5HI12"/>
<keyword evidence="3" id="KW-1185">Reference proteome</keyword>
<protein>
    <submittedName>
        <fullName evidence="2">Uncharacterized protein</fullName>
    </submittedName>
</protein>
<feature type="non-terminal residue" evidence="2">
    <location>
        <position position="431"/>
    </location>
</feature>
<evidence type="ECO:0000313" key="3">
    <source>
        <dbReference type="Proteomes" id="UP000479000"/>
    </source>
</evidence>